<keyword evidence="3" id="KW-1185">Reference proteome</keyword>
<evidence type="ECO:0000313" key="3">
    <source>
        <dbReference type="Proteomes" id="UP000198211"/>
    </source>
</evidence>
<feature type="compositionally biased region" description="Low complexity" evidence="1">
    <location>
        <begin position="12"/>
        <end position="22"/>
    </location>
</feature>
<dbReference type="Proteomes" id="UP000198211">
    <property type="component" value="Unassembled WGS sequence"/>
</dbReference>
<gene>
    <name evidence="2" type="ORF">PHMEG_00040980</name>
</gene>
<evidence type="ECO:0000256" key="1">
    <source>
        <dbReference type="SAM" id="MobiDB-lite"/>
    </source>
</evidence>
<comment type="caution">
    <text evidence="2">The sequence shown here is derived from an EMBL/GenBank/DDBJ whole genome shotgun (WGS) entry which is preliminary data.</text>
</comment>
<dbReference type="GO" id="GO:0006508">
    <property type="term" value="P:proteolysis"/>
    <property type="evidence" value="ECO:0007669"/>
    <property type="project" value="UniProtKB-KW"/>
</dbReference>
<name>A0A225UF54_9STRA</name>
<keyword evidence="2" id="KW-0645">Protease</keyword>
<organism evidence="2 3">
    <name type="scientific">Phytophthora megakarya</name>
    <dbReference type="NCBI Taxonomy" id="4795"/>
    <lineage>
        <taxon>Eukaryota</taxon>
        <taxon>Sar</taxon>
        <taxon>Stramenopiles</taxon>
        <taxon>Oomycota</taxon>
        <taxon>Peronosporomycetes</taxon>
        <taxon>Peronosporales</taxon>
        <taxon>Peronosporaceae</taxon>
        <taxon>Phytophthora</taxon>
    </lineage>
</organism>
<feature type="compositionally biased region" description="Polar residues" evidence="1">
    <location>
        <begin position="1"/>
        <end position="11"/>
    </location>
</feature>
<dbReference type="GO" id="GO:0008233">
    <property type="term" value="F:peptidase activity"/>
    <property type="evidence" value="ECO:0007669"/>
    <property type="project" value="UniProtKB-KW"/>
</dbReference>
<proteinExistence type="predicted"/>
<accession>A0A225UF54</accession>
<evidence type="ECO:0000313" key="2">
    <source>
        <dbReference type="EMBL" id="OWY90749.1"/>
    </source>
</evidence>
<reference evidence="3" key="1">
    <citation type="submission" date="2017-03" db="EMBL/GenBank/DDBJ databases">
        <title>Phytopthora megakarya and P. palmivora, two closely related causual agents of cacao black pod achieved similar genome size and gene model numbers by different mechanisms.</title>
        <authorList>
            <person name="Ali S."/>
            <person name="Shao J."/>
            <person name="Larry D.J."/>
            <person name="Kronmiller B."/>
            <person name="Shen D."/>
            <person name="Strem M.D."/>
            <person name="Melnick R.L."/>
            <person name="Guiltinan M.J."/>
            <person name="Tyler B.M."/>
            <person name="Meinhardt L.W."/>
            <person name="Bailey B.A."/>
        </authorList>
    </citation>
    <scope>NUCLEOTIDE SEQUENCE [LARGE SCALE GENOMIC DNA]</scope>
    <source>
        <strain evidence="3">zdho120</strain>
    </source>
</reference>
<sequence>GIHPSQESIANTRSGTRRSSSTHQTAADDTSSDECNPFFQELVWQIHDLTAMEEMDSTPRFELVHHRPLGKITPFRGKLNESDNSIQWLRGFVYEMKGTHTPPNQWYMAFQLSLRDGAVHWHRALSRKPKRTWCLLSDKIIAAATTARS</sequence>
<feature type="non-terminal residue" evidence="2">
    <location>
        <position position="1"/>
    </location>
</feature>
<feature type="region of interest" description="Disordered" evidence="1">
    <location>
        <begin position="1"/>
        <end position="34"/>
    </location>
</feature>
<keyword evidence="2" id="KW-0378">Hydrolase</keyword>
<protein>
    <submittedName>
        <fullName evidence="2">Eukaryotic/viral aspartic protease</fullName>
    </submittedName>
</protein>
<dbReference type="AlphaFoldDB" id="A0A225UF54"/>
<dbReference type="EMBL" id="NBNE01022003">
    <property type="protein sequence ID" value="OWY90749.1"/>
    <property type="molecule type" value="Genomic_DNA"/>
</dbReference>